<evidence type="ECO:0000313" key="4">
    <source>
        <dbReference type="Proteomes" id="UP000182248"/>
    </source>
</evidence>
<gene>
    <name evidence="3" type="ORF">SAMN02927921_02042</name>
</gene>
<evidence type="ECO:0000313" key="3">
    <source>
        <dbReference type="EMBL" id="SFW51420.1"/>
    </source>
</evidence>
<dbReference type="GO" id="GO:0016491">
    <property type="term" value="F:oxidoreductase activity"/>
    <property type="evidence" value="ECO:0007669"/>
    <property type="project" value="InterPro"/>
</dbReference>
<evidence type="ECO:0000259" key="2">
    <source>
        <dbReference type="Pfam" id="PF00248"/>
    </source>
</evidence>
<name>A0A1K1PVA9_9FLAO</name>
<proteinExistence type="predicted"/>
<dbReference type="PROSITE" id="PS51318">
    <property type="entry name" value="TAT"/>
    <property type="match status" value="1"/>
</dbReference>
<dbReference type="Pfam" id="PF00248">
    <property type="entry name" value="Aldo_ket_red"/>
    <property type="match status" value="1"/>
</dbReference>
<feature type="domain" description="NADP-dependent oxidoreductase" evidence="2">
    <location>
        <begin position="52"/>
        <end position="360"/>
    </location>
</feature>
<reference evidence="3 4" key="1">
    <citation type="submission" date="2016-11" db="EMBL/GenBank/DDBJ databases">
        <authorList>
            <person name="Jaros S."/>
            <person name="Januszkiewicz K."/>
            <person name="Wedrychowicz H."/>
        </authorList>
    </citation>
    <scope>NUCLEOTIDE SEQUENCE [LARGE SCALE GENOMIC DNA]</scope>
    <source>
        <strain evidence="3 4">CGMCC 1.12145</strain>
    </source>
</reference>
<dbReference type="InterPro" id="IPR006311">
    <property type="entry name" value="TAT_signal"/>
</dbReference>
<protein>
    <submittedName>
        <fullName evidence="3">D-threo-aldose 1-dehydrogenase</fullName>
    </submittedName>
</protein>
<organism evidence="3 4">
    <name type="scientific">Sinomicrobium oceani</name>
    <dbReference type="NCBI Taxonomy" id="1150368"/>
    <lineage>
        <taxon>Bacteria</taxon>
        <taxon>Pseudomonadati</taxon>
        <taxon>Bacteroidota</taxon>
        <taxon>Flavobacteriia</taxon>
        <taxon>Flavobacteriales</taxon>
        <taxon>Flavobacteriaceae</taxon>
        <taxon>Sinomicrobium</taxon>
    </lineage>
</organism>
<dbReference type="SUPFAM" id="SSF51430">
    <property type="entry name" value="NAD(P)-linked oxidoreductase"/>
    <property type="match status" value="1"/>
</dbReference>
<dbReference type="EMBL" id="FPJE01000010">
    <property type="protein sequence ID" value="SFW51420.1"/>
    <property type="molecule type" value="Genomic_DNA"/>
</dbReference>
<dbReference type="RefSeq" id="WP_072317271.1">
    <property type="nucleotide sequence ID" value="NZ_FPJE01000010.1"/>
</dbReference>
<dbReference type="PANTHER" id="PTHR42686">
    <property type="entry name" value="GH17980P-RELATED"/>
    <property type="match status" value="1"/>
</dbReference>
<dbReference type="Proteomes" id="UP000182248">
    <property type="component" value="Unassembled WGS sequence"/>
</dbReference>
<feature type="signal peptide" evidence="1">
    <location>
        <begin position="1"/>
        <end position="28"/>
    </location>
</feature>
<accession>A0A1K1PVA9</accession>
<dbReference type="CDD" id="cd19152">
    <property type="entry name" value="AKR_AKR15A"/>
    <property type="match status" value="1"/>
</dbReference>
<keyword evidence="4" id="KW-1185">Reference proteome</keyword>
<dbReference type="NCBIfam" id="TIGR01409">
    <property type="entry name" value="TAT_signal_seq"/>
    <property type="match status" value="1"/>
</dbReference>
<evidence type="ECO:0000256" key="1">
    <source>
        <dbReference type="SAM" id="SignalP"/>
    </source>
</evidence>
<dbReference type="InterPro" id="IPR036812">
    <property type="entry name" value="NAD(P)_OxRdtase_dom_sf"/>
</dbReference>
<dbReference type="Gene3D" id="3.20.20.100">
    <property type="entry name" value="NADP-dependent oxidoreductase domain"/>
    <property type="match status" value="1"/>
</dbReference>
<keyword evidence="1" id="KW-0732">Signal</keyword>
<dbReference type="STRING" id="1150368.SAMN02927921_02042"/>
<dbReference type="PANTHER" id="PTHR42686:SF1">
    <property type="entry name" value="GH17980P-RELATED"/>
    <property type="match status" value="1"/>
</dbReference>
<dbReference type="GO" id="GO:0005829">
    <property type="term" value="C:cytosol"/>
    <property type="evidence" value="ECO:0007669"/>
    <property type="project" value="TreeGrafter"/>
</dbReference>
<dbReference type="InterPro" id="IPR019546">
    <property type="entry name" value="TAT_signal_bac_arc"/>
</dbReference>
<feature type="chain" id="PRO_5012408101" evidence="1">
    <location>
        <begin position="29"/>
        <end position="369"/>
    </location>
</feature>
<dbReference type="AlphaFoldDB" id="A0A1K1PVA9"/>
<dbReference type="OrthoDB" id="9773828at2"/>
<dbReference type="InterPro" id="IPR020471">
    <property type="entry name" value="AKR"/>
</dbReference>
<sequence length="369" mass="40905">MITRRDFITGTTLASAALATTHWSAAWAGEKATRETSEKTNTMRYEFPSKFGLGGVAAGNGFNENTNEQITATMGAAWDNGVRYFDTSPWYGLGLSERRMGHFLFEKKREDYILSTKVGRILEPDAGFTPNPDLLWKGKLNFKHRYDYSASGVRRSVEESLQRMGVSAIDIVFVHDLSPDNGDLGDHWTEQFEIARKGAFPELSRMREEGMIKAWGMGVNTPQPIMKCLEAADPDVMLVAIQYSLMTHKNALEEVFPAMERRKVSAVIGGPLHAGFLANRDRYNYGGEMPADLVTRRDKMNTIIKKYDTDLRTVALQFCAAHPVVGSVIPGASTAEQAAANVKSFAEKVPSDLWAELKEARLIDAGVPV</sequence>
<dbReference type="InterPro" id="IPR023210">
    <property type="entry name" value="NADP_OxRdtase_dom"/>
</dbReference>